<evidence type="ECO:0000313" key="8">
    <source>
        <dbReference type="EMBL" id="KRL44438.1"/>
    </source>
</evidence>
<keyword evidence="9" id="KW-1185">Reference proteome</keyword>
<dbReference type="InterPro" id="IPR038063">
    <property type="entry name" value="Transpep_catalytic_dom"/>
</dbReference>
<evidence type="ECO:0000256" key="3">
    <source>
        <dbReference type="ARBA" id="ARBA00022960"/>
    </source>
</evidence>
<feature type="active site" description="Proton donor/acceptor" evidence="6">
    <location>
        <position position="146"/>
    </location>
</feature>
<dbReference type="GO" id="GO:0005576">
    <property type="term" value="C:extracellular region"/>
    <property type="evidence" value="ECO:0007669"/>
    <property type="project" value="TreeGrafter"/>
</dbReference>
<comment type="pathway">
    <text evidence="1 6">Cell wall biogenesis; peptidoglycan biosynthesis.</text>
</comment>
<dbReference type="STRING" id="1423770.FD29_GL002195"/>
<evidence type="ECO:0000259" key="7">
    <source>
        <dbReference type="PROSITE" id="PS52029"/>
    </source>
</evidence>
<evidence type="ECO:0000256" key="2">
    <source>
        <dbReference type="ARBA" id="ARBA00022679"/>
    </source>
</evidence>
<dbReference type="PROSITE" id="PS52029">
    <property type="entry name" value="LD_TPASE"/>
    <property type="match status" value="1"/>
</dbReference>
<keyword evidence="5 6" id="KW-0961">Cell wall biogenesis/degradation</keyword>
<evidence type="ECO:0000256" key="5">
    <source>
        <dbReference type="ARBA" id="ARBA00023316"/>
    </source>
</evidence>
<dbReference type="GO" id="GO:0008360">
    <property type="term" value="P:regulation of cell shape"/>
    <property type="evidence" value="ECO:0007669"/>
    <property type="project" value="UniProtKB-UniRule"/>
</dbReference>
<dbReference type="PANTHER" id="PTHR30582:SF2">
    <property type="entry name" value="L,D-TRANSPEPTIDASE YCIB-RELATED"/>
    <property type="match status" value="1"/>
</dbReference>
<evidence type="ECO:0000256" key="4">
    <source>
        <dbReference type="ARBA" id="ARBA00022984"/>
    </source>
</evidence>
<evidence type="ECO:0000256" key="1">
    <source>
        <dbReference type="ARBA" id="ARBA00004752"/>
    </source>
</evidence>
<evidence type="ECO:0000256" key="6">
    <source>
        <dbReference type="PROSITE-ProRule" id="PRU01373"/>
    </source>
</evidence>
<dbReference type="Gene3D" id="2.40.440.10">
    <property type="entry name" value="L,D-transpeptidase catalytic domain-like"/>
    <property type="match status" value="1"/>
</dbReference>
<protein>
    <recommendedName>
        <fullName evidence="7">L,D-TPase catalytic domain-containing protein</fullName>
    </recommendedName>
</protein>
<keyword evidence="2" id="KW-0808">Transferase</keyword>
<feature type="domain" description="L,D-TPase catalytic" evidence="7">
    <location>
        <begin position="74"/>
        <end position="197"/>
    </location>
</feature>
<dbReference type="AlphaFoldDB" id="A0A0R1QHW1"/>
<evidence type="ECO:0000313" key="9">
    <source>
        <dbReference type="Proteomes" id="UP000050872"/>
    </source>
</evidence>
<dbReference type="InterPro" id="IPR005490">
    <property type="entry name" value="LD_TPept_cat_dom"/>
</dbReference>
<comment type="caution">
    <text evidence="8">The sequence shown here is derived from an EMBL/GenBank/DDBJ whole genome shotgun (WGS) entry which is preliminary data.</text>
</comment>
<dbReference type="GO" id="GO:0016740">
    <property type="term" value="F:transferase activity"/>
    <property type="evidence" value="ECO:0007669"/>
    <property type="project" value="UniProtKB-KW"/>
</dbReference>
<proteinExistence type="predicted"/>
<dbReference type="CDD" id="cd16913">
    <property type="entry name" value="YkuD_like"/>
    <property type="match status" value="1"/>
</dbReference>
<sequence length="204" mass="23407">MVLLGFIAVNFLGHDDQKQVKADSANKATKVVVKKKAVEKVSKEDKDMNDLKHFKYTDASEKKAYPDLLQHPKAWIDVDIASQRVYIKDDKTNLYTMYSSTGKDDTTPRGTYYVQHERGDFFYTEPLKMGAYYWVSFLNHGEYLFHTTPTDVTGKYDEQIAKTLGHEPSSHGCIHLSTPDCKWIYDNVPENMKVVIHGKYQAQA</sequence>
<dbReference type="GO" id="GO:0018104">
    <property type="term" value="P:peptidoglycan-protein cross-linking"/>
    <property type="evidence" value="ECO:0007669"/>
    <property type="project" value="TreeGrafter"/>
</dbReference>
<gene>
    <name evidence="8" type="ORF">FD29_GL002195</name>
</gene>
<dbReference type="UniPathway" id="UPA00219"/>
<accession>A0A0R1QHW1</accession>
<dbReference type="PANTHER" id="PTHR30582">
    <property type="entry name" value="L,D-TRANSPEPTIDASE"/>
    <property type="match status" value="1"/>
</dbReference>
<feature type="active site" description="Nucleophile" evidence="6">
    <location>
        <position position="173"/>
    </location>
</feature>
<keyword evidence="3 6" id="KW-0133">Cell shape</keyword>
<dbReference type="Proteomes" id="UP000050872">
    <property type="component" value="Unassembled WGS sequence"/>
</dbReference>
<dbReference type="EMBL" id="AZEZ01000041">
    <property type="protein sequence ID" value="KRL44438.1"/>
    <property type="molecule type" value="Genomic_DNA"/>
</dbReference>
<dbReference type="Pfam" id="PF03734">
    <property type="entry name" value="YkuD"/>
    <property type="match status" value="1"/>
</dbReference>
<dbReference type="GO" id="GO:0071555">
    <property type="term" value="P:cell wall organization"/>
    <property type="evidence" value="ECO:0007669"/>
    <property type="project" value="UniProtKB-UniRule"/>
</dbReference>
<dbReference type="SUPFAM" id="SSF141523">
    <property type="entry name" value="L,D-transpeptidase catalytic domain-like"/>
    <property type="match status" value="1"/>
</dbReference>
<name>A0A0R1QHW1_9LACO</name>
<dbReference type="PATRIC" id="fig|1423770.3.peg.2252"/>
<dbReference type="GO" id="GO:0071972">
    <property type="term" value="F:peptidoglycan L,D-transpeptidase activity"/>
    <property type="evidence" value="ECO:0007669"/>
    <property type="project" value="TreeGrafter"/>
</dbReference>
<keyword evidence="4 6" id="KW-0573">Peptidoglycan synthesis</keyword>
<dbReference type="InterPro" id="IPR050979">
    <property type="entry name" value="LD-transpeptidase"/>
</dbReference>
<reference evidence="8 9" key="1">
    <citation type="journal article" date="2015" name="Genome Announc.">
        <title>Expanding the biotechnology potential of lactobacilli through comparative genomics of 213 strains and associated genera.</title>
        <authorList>
            <person name="Sun Z."/>
            <person name="Harris H.M."/>
            <person name="McCann A."/>
            <person name="Guo C."/>
            <person name="Argimon S."/>
            <person name="Zhang W."/>
            <person name="Yang X."/>
            <person name="Jeffery I.B."/>
            <person name="Cooney J.C."/>
            <person name="Kagawa T.F."/>
            <person name="Liu W."/>
            <person name="Song Y."/>
            <person name="Salvetti E."/>
            <person name="Wrobel A."/>
            <person name="Rasinkangas P."/>
            <person name="Parkhill J."/>
            <person name="Rea M.C."/>
            <person name="O'Sullivan O."/>
            <person name="Ritari J."/>
            <person name="Douillard F.P."/>
            <person name="Paul Ross R."/>
            <person name="Yang R."/>
            <person name="Briner A.E."/>
            <person name="Felis G.E."/>
            <person name="de Vos W.M."/>
            <person name="Barrangou R."/>
            <person name="Klaenhammer T.R."/>
            <person name="Caufield P.W."/>
            <person name="Cui Y."/>
            <person name="Zhang H."/>
            <person name="O'Toole P.W."/>
        </authorList>
    </citation>
    <scope>NUCLEOTIDE SEQUENCE [LARGE SCALE GENOMIC DNA]</scope>
    <source>
        <strain evidence="8 9">DSM 14500</strain>
    </source>
</reference>
<organism evidence="8 9">
    <name type="scientific">Companilactobacillus mindensis DSM 14500</name>
    <dbReference type="NCBI Taxonomy" id="1423770"/>
    <lineage>
        <taxon>Bacteria</taxon>
        <taxon>Bacillati</taxon>
        <taxon>Bacillota</taxon>
        <taxon>Bacilli</taxon>
        <taxon>Lactobacillales</taxon>
        <taxon>Lactobacillaceae</taxon>
        <taxon>Companilactobacillus</taxon>
    </lineage>
</organism>